<keyword evidence="1" id="KW-1133">Transmembrane helix</keyword>
<name>A0AAD5DWL8_9CHLO</name>
<feature type="transmembrane region" description="Helical" evidence="1">
    <location>
        <begin position="187"/>
        <end position="206"/>
    </location>
</feature>
<evidence type="ECO:0000313" key="3">
    <source>
        <dbReference type="Proteomes" id="UP001205105"/>
    </source>
</evidence>
<feature type="transmembrane region" description="Helical" evidence="1">
    <location>
        <begin position="243"/>
        <end position="264"/>
    </location>
</feature>
<evidence type="ECO:0000256" key="1">
    <source>
        <dbReference type="SAM" id="Phobius"/>
    </source>
</evidence>
<accession>A0AAD5DWL8</accession>
<dbReference type="EMBL" id="JADXDR010000061">
    <property type="protein sequence ID" value="KAI7841664.1"/>
    <property type="molecule type" value="Genomic_DNA"/>
</dbReference>
<keyword evidence="3" id="KW-1185">Reference proteome</keyword>
<gene>
    <name evidence="2" type="ORF">COHA_004684</name>
</gene>
<dbReference type="Proteomes" id="UP001205105">
    <property type="component" value="Unassembled WGS sequence"/>
</dbReference>
<sequence length="300" mass="32219">MPTRGRLAQPTQRGRRFGQIQKHASPFVPRFLASTTLHIPRSSSIQSDRMAGSKALGGLAAFFSVAQVAFAITIIVLVADQLWPGSGYYSGCYWDYSVTPAVEYCGTWYNRGAAGSRLTATPASFSFTPLSRLHPRLSASFAHSGICLMTNNSVNVCRYSYAAAAIGIVAALVTACAMCMPPAATMLAALFGALWWLAYAITATVYSKDVNNQEWSLVIGQGTAAERTVTVPYSYPRGNYRTMVYALAWTTFSCCVVVMVLAVAMMKGGKKAAQPAADKPYMAEEPVKPAGNPPATYQTV</sequence>
<keyword evidence="1" id="KW-0472">Membrane</keyword>
<reference evidence="2" key="1">
    <citation type="submission" date="2020-11" db="EMBL/GenBank/DDBJ databases">
        <title>Chlorella ohadii genome sequencing and assembly.</title>
        <authorList>
            <person name="Murik O."/>
            <person name="Treves H."/>
            <person name="Kedem I."/>
            <person name="Shotland Y."/>
            <person name="Kaplan A."/>
        </authorList>
    </citation>
    <scope>NUCLEOTIDE SEQUENCE</scope>
    <source>
        <strain evidence="2">1</strain>
    </source>
</reference>
<feature type="transmembrane region" description="Helical" evidence="1">
    <location>
        <begin position="55"/>
        <end position="79"/>
    </location>
</feature>
<organism evidence="2 3">
    <name type="scientific">Chlorella ohadii</name>
    <dbReference type="NCBI Taxonomy" id="2649997"/>
    <lineage>
        <taxon>Eukaryota</taxon>
        <taxon>Viridiplantae</taxon>
        <taxon>Chlorophyta</taxon>
        <taxon>core chlorophytes</taxon>
        <taxon>Trebouxiophyceae</taxon>
        <taxon>Chlorellales</taxon>
        <taxon>Chlorellaceae</taxon>
        <taxon>Chlorella clade</taxon>
        <taxon>Chlorella</taxon>
    </lineage>
</organism>
<feature type="transmembrane region" description="Helical" evidence="1">
    <location>
        <begin position="159"/>
        <end position="180"/>
    </location>
</feature>
<protein>
    <submittedName>
        <fullName evidence="2">Uncharacterized protein</fullName>
    </submittedName>
</protein>
<keyword evidence="1" id="KW-0812">Transmembrane</keyword>
<proteinExistence type="predicted"/>
<dbReference type="AlphaFoldDB" id="A0AAD5DWL8"/>
<evidence type="ECO:0000313" key="2">
    <source>
        <dbReference type="EMBL" id="KAI7841664.1"/>
    </source>
</evidence>
<comment type="caution">
    <text evidence="2">The sequence shown here is derived from an EMBL/GenBank/DDBJ whole genome shotgun (WGS) entry which is preliminary data.</text>
</comment>